<evidence type="ECO:0000313" key="2">
    <source>
        <dbReference type="EMBL" id="KAH7091158.1"/>
    </source>
</evidence>
<evidence type="ECO:0000313" key="3">
    <source>
        <dbReference type="Proteomes" id="UP000813461"/>
    </source>
</evidence>
<dbReference type="AlphaFoldDB" id="A0A8K0W122"/>
<feature type="compositionally biased region" description="Low complexity" evidence="1">
    <location>
        <begin position="300"/>
        <end position="321"/>
    </location>
</feature>
<gene>
    <name evidence="2" type="ORF">FB567DRAFT_616619</name>
</gene>
<keyword evidence="3" id="KW-1185">Reference proteome</keyword>
<sequence length="530" mass="59276">MATPKSHLTRNVACATTLYAMPPVAEIDGDLLSHTRHLDTMTEGAASIHNAPMLQARRKFCKHLYEAGGITKDKMVQVRKHNYNHSRRLITDKNVQVLSLSVIRAMEAKEIYDVLGLAIIGAIGQFQSRPAHRDTANMLEAITRMLPKVDLPLDWTEAATFAEGKRYMTVLEEQVKAVLSKYGTIWERGPRRASNSDLYLDVPDDLTSIKKGLKAYIVKRAMYRRVKFMKLARSEAGNIIDGSRVSGNDDSSRMSPFSSNNEASLSSTERGEAVVPEGQTMSSEEDENSSILIASENRISSSPRPVVDDSSPSACINSSSSNPGPNHIIDATVIIPTSPTLPALKQEGDSHGDITPEKVWVLQQTAFDQLLAILQASDTQDASLMQFDNHVRDIHCPMVHERMKLSLGNRRLSSAVEAYNMWSRMHEELRQFRVATKYTGKADGWTAHKQTLRAVSWKEVYVPALNAHRQLGLFVMETKKREEWPLTEDDFAAQLADYHATLLEAPAVQPEDLVDGFKEYNVELLAWFQL</sequence>
<protein>
    <submittedName>
        <fullName evidence="2">Uncharacterized protein</fullName>
    </submittedName>
</protein>
<dbReference type="EMBL" id="JAGMVJ010000004">
    <property type="protein sequence ID" value="KAH7091158.1"/>
    <property type="molecule type" value="Genomic_DNA"/>
</dbReference>
<accession>A0A8K0W122</accession>
<comment type="caution">
    <text evidence="2">The sequence shown here is derived from an EMBL/GenBank/DDBJ whole genome shotgun (WGS) entry which is preliminary data.</text>
</comment>
<dbReference type="Proteomes" id="UP000813461">
    <property type="component" value="Unassembled WGS sequence"/>
</dbReference>
<reference evidence="2" key="1">
    <citation type="journal article" date="2021" name="Nat. Commun.">
        <title>Genetic determinants of endophytism in the Arabidopsis root mycobiome.</title>
        <authorList>
            <person name="Mesny F."/>
            <person name="Miyauchi S."/>
            <person name="Thiergart T."/>
            <person name="Pickel B."/>
            <person name="Atanasova L."/>
            <person name="Karlsson M."/>
            <person name="Huettel B."/>
            <person name="Barry K.W."/>
            <person name="Haridas S."/>
            <person name="Chen C."/>
            <person name="Bauer D."/>
            <person name="Andreopoulos W."/>
            <person name="Pangilinan J."/>
            <person name="LaButti K."/>
            <person name="Riley R."/>
            <person name="Lipzen A."/>
            <person name="Clum A."/>
            <person name="Drula E."/>
            <person name="Henrissat B."/>
            <person name="Kohler A."/>
            <person name="Grigoriev I.V."/>
            <person name="Martin F.M."/>
            <person name="Hacquard S."/>
        </authorList>
    </citation>
    <scope>NUCLEOTIDE SEQUENCE</scope>
    <source>
        <strain evidence="2">MPI-SDFR-AT-0120</strain>
    </source>
</reference>
<feature type="compositionally biased region" description="Polar residues" evidence="1">
    <location>
        <begin position="245"/>
        <end position="268"/>
    </location>
</feature>
<feature type="region of interest" description="Disordered" evidence="1">
    <location>
        <begin position="240"/>
        <end position="324"/>
    </location>
</feature>
<evidence type="ECO:0000256" key="1">
    <source>
        <dbReference type="SAM" id="MobiDB-lite"/>
    </source>
</evidence>
<proteinExistence type="predicted"/>
<dbReference type="OrthoDB" id="3695486at2759"/>
<name>A0A8K0W122_9PLEO</name>
<organism evidence="2 3">
    <name type="scientific">Paraphoma chrysanthemicola</name>
    <dbReference type="NCBI Taxonomy" id="798071"/>
    <lineage>
        <taxon>Eukaryota</taxon>
        <taxon>Fungi</taxon>
        <taxon>Dikarya</taxon>
        <taxon>Ascomycota</taxon>
        <taxon>Pezizomycotina</taxon>
        <taxon>Dothideomycetes</taxon>
        <taxon>Pleosporomycetidae</taxon>
        <taxon>Pleosporales</taxon>
        <taxon>Pleosporineae</taxon>
        <taxon>Phaeosphaeriaceae</taxon>
        <taxon>Paraphoma</taxon>
    </lineage>
</organism>